<feature type="transmembrane region" description="Helical" evidence="7">
    <location>
        <begin position="87"/>
        <end position="109"/>
    </location>
</feature>
<gene>
    <name evidence="9" type="ORF">NP439_20630</name>
</gene>
<keyword evidence="4 7" id="KW-0812">Transmembrane</keyword>
<sequence length="426" mass="45668">MSIFLLILFFILLFIGIPIAASLGISVILSILIFTDVPISLVIHSMYSSMNSFIMVAVPLFILAGIIMDEGGIANRLFSFANSAVGWMRGGLGHVNVVVSLLFAGMAGSSIADIASTGRMTINAMTRNNYLIMYSTGLTLITSVLASVIPPSILMVVAAATAGVSVGDALIGGLVPGIFMAVIFMICNHIYSKKNNIGEPVPFDFKVLMKEFMKAFPALLIPVILLGGILSGIFTPTEAAAVAVLYSLIIAIFFYKVISVKQLPNMFYRTTNMTGTILFIAVTAQSASWVFEFDGLPTRVAASITNVSENSFVILLVLFVFLLIVGMFMDATAAIFILVPILMPIVTEVGIDPLYFVIFLVMVLSFGLVTPPVGVALYAASNVTGLSIEKVSKAVVPWIVVTILILLLFIIFPVLLTGPLDWIQPD</sequence>
<name>A0ABY5JQ26_9BACI</name>
<dbReference type="Proteomes" id="UP001059773">
    <property type="component" value="Chromosome"/>
</dbReference>
<protein>
    <submittedName>
        <fullName evidence="9">TRAP transporter large permease</fullName>
    </submittedName>
</protein>
<organism evidence="9 10">
    <name type="scientific">Oceanobacillus jeddahense</name>
    <dbReference type="NCBI Taxonomy" id="1462527"/>
    <lineage>
        <taxon>Bacteria</taxon>
        <taxon>Bacillati</taxon>
        <taxon>Bacillota</taxon>
        <taxon>Bacilli</taxon>
        <taxon>Bacillales</taxon>
        <taxon>Bacillaceae</taxon>
        <taxon>Oceanobacillus</taxon>
    </lineage>
</organism>
<dbReference type="PANTHER" id="PTHR33362">
    <property type="entry name" value="SIALIC ACID TRAP TRANSPORTER PERMEASE PROTEIN SIAT-RELATED"/>
    <property type="match status" value="1"/>
</dbReference>
<feature type="transmembrane region" description="Helical" evidence="7">
    <location>
        <begin position="6"/>
        <end position="34"/>
    </location>
</feature>
<evidence type="ECO:0000256" key="3">
    <source>
        <dbReference type="ARBA" id="ARBA00022519"/>
    </source>
</evidence>
<evidence type="ECO:0000313" key="9">
    <source>
        <dbReference type="EMBL" id="UUI02417.1"/>
    </source>
</evidence>
<keyword evidence="6 7" id="KW-0472">Membrane</keyword>
<accession>A0ABY5JQ26</accession>
<evidence type="ECO:0000256" key="1">
    <source>
        <dbReference type="ARBA" id="ARBA00004429"/>
    </source>
</evidence>
<evidence type="ECO:0000259" key="8">
    <source>
        <dbReference type="Pfam" id="PF06808"/>
    </source>
</evidence>
<evidence type="ECO:0000256" key="5">
    <source>
        <dbReference type="ARBA" id="ARBA00022989"/>
    </source>
</evidence>
<feature type="transmembrane region" description="Helical" evidence="7">
    <location>
        <begin position="169"/>
        <end position="191"/>
    </location>
</feature>
<keyword evidence="10" id="KW-1185">Reference proteome</keyword>
<evidence type="ECO:0000313" key="10">
    <source>
        <dbReference type="Proteomes" id="UP001059773"/>
    </source>
</evidence>
<dbReference type="EMBL" id="CP101914">
    <property type="protein sequence ID" value="UUI02417.1"/>
    <property type="molecule type" value="Genomic_DNA"/>
</dbReference>
<feature type="transmembrane region" description="Helical" evidence="7">
    <location>
        <begin position="311"/>
        <end position="342"/>
    </location>
</feature>
<keyword evidence="5 7" id="KW-1133">Transmembrane helix</keyword>
<feature type="transmembrane region" description="Helical" evidence="7">
    <location>
        <begin position="130"/>
        <end position="149"/>
    </location>
</feature>
<dbReference type="NCBIfam" id="TIGR00786">
    <property type="entry name" value="dctM"/>
    <property type="match status" value="1"/>
</dbReference>
<dbReference type="RefSeq" id="WP_256707650.1">
    <property type="nucleotide sequence ID" value="NZ_CP101914.1"/>
</dbReference>
<proteinExistence type="predicted"/>
<evidence type="ECO:0000256" key="7">
    <source>
        <dbReference type="SAM" id="Phobius"/>
    </source>
</evidence>
<feature type="transmembrane region" description="Helical" evidence="7">
    <location>
        <begin position="270"/>
        <end position="291"/>
    </location>
</feature>
<dbReference type="Pfam" id="PF06808">
    <property type="entry name" value="DctM"/>
    <property type="match status" value="1"/>
</dbReference>
<feature type="domain" description="TRAP C4-dicarboxylate transport system permease DctM subunit" evidence="8">
    <location>
        <begin position="6"/>
        <end position="414"/>
    </location>
</feature>
<dbReference type="InterPro" id="IPR010656">
    <property type="entry name" value="DctM"/>
</dbReference>
<evidence type="ECO:0000256" key="6">
    <source>
        <dbReference type="ARBA" id="ARBA00023136"/>
    </source>
</evidence>
<feature type="transmembrane region" description="Helical" evidence="7">
    <location>
        <begin position="354"/>
        <end position="380"/>
    </location>
</feature>
<evidence type="ECO:0000256" key="2">
    <source>
        <dbReference type="ARBA" id="ARBA00022475"/>
    </source>
</evidence>
<keyword evidence="2" id="KW-1003">Cell membrane</keyword>
<comment type="subcellular location">
    <subcellularLocation>
        <location evidence="1">Cell inner membrane</location>
        <topology evidence="1">Multi-pass membrane protein</topology>
    </subcellularLocation>
</comment>
<feature type="transmembrane region" description="Helical" evidence="7">
    <location>
        <begin position="240"/>
        <end position="258"/>
    </location>
</feature>
<feature type="transmembrane region" description="Helical" evidence="7">
    <location>
        <begin position="212"/>
        <end position="234"/>
    </location>
</feature>
<keyword evidence="3" id="KW-0997">Cell inner membrane</keyword>
<dbReference type="PIRSF" id="PIRSF006066">
    <property type="entry name" value="HI0050"/>
    <property type="match status" value="1"/>
</dbReference>
<feature type="transmembrane region" description="Helical" evidence="7">
    <location>
        <begin position="395"/>
        <end position="416"/>
    </location>
</feature>
<evidence type="ECO:0000256" key="4">
    <source>
        <dbReference type="ARBA" id="ARBA00022692"/>
    </source>
</evidence>
<feature type="transmembrane region" description="Helical" evidence="7">
    <location>
        <begin position="46"/>
        <end position="67"/>
    </location>
</feature>
<dbReference type="InterPro" id="IPR004681">
    <property type="entry name" value="TRAP_DctM"/>
</dbReference>
<reference evidence="9" key="1">
    <citation type="submission" date="2022-07" db="EMBL/GenBank/DDBJ databases">
        <title>FELIX.</title>
        <authorList>
            <person name="Wan K.H."/>
            <person name="Park S."/>
            <person name="Lawrence Q."/>
            <person name="Eichenberger J.P."/>
            <person name="Booth B.W."/>
            <person name="Piaggio A.J."/>
            <person name="Chandler J.C."/>
            <person name="Franklin A.B."/>
            <person name="Celniker S.E."/>
        </authorList>
    </citation>
    <scope>NUCLEOTIDE SEQUENCE</scope>
    <source>
        <strain evidence="9">QA-1986 374</strain>
    </source>
</reference>